<keyword evidence="5" id="KW-1015">Disulfide bond</keyword>
<keyword evidence="4 6" id="KW-0339">Growth factor</keyword>
<proteinExistence type="inferred from homology"/>
<comment type="caution">
    <text evidence="9">The sequence shown here is derived from an EMBL/GenBank/DDBJ whole genome shotgun (WGS) entry which is preliminary data.</text>
</comment>
<evidence type="ECO:0000259" key="8">
    <source>
        <dbReference type="PROSITE" id="PS51362"/>
    </source>
</evidence>
<dbReference type="Proteomes" id="UP001642540">
    <property type="component" value="Unassembled WGS sequence"/>
</dbReference>
<evidence type="ECO:0000256" key="4">
    <source>
        <dbReference type="ARBA" id="ARBA00023030"/>
    </source>
</evidence>
<organism evidence="9 10">
    <name type="scientific">Orchesella dallaii</name>
    <dbReference type="NCBI Taxonomy" id="48710"/>
    <lineage>
        <taxon>Eukaryota</taxon>
        <taxon>Metazoa</taxon>
        <taxon>Ecdysozoa</taxon>
        <taxon>Arthropoda</taxon>
        <taxon>Hexapoda</taxon>
        <taxon>Collembola</taxon>
        <taxon>Entomobryomorpha</taxon>
        <taxon>Entomobryoidea</taxon>
        <taxon>Orchesellidae</taxon>
        <taxon>Orchesellinae</taxon>
        <taxon>Orchesella</taxon>
    </lineage>
</organism>
<reference evidence="9 10" key="1">
    <citation type="submission" date="2024-08" db="EMBL/GenBank/DDBJ databases">
        <authorList>
            <person name="Cucini C."/>
            <person name="Frati F."/>
        </authorList>
    </citation>
    <scope>NUCLEOTIDE SEQUENCE [LARGE SCALE GENOMIC DNA]</scope>
</reference>
<evidence type="ECO:0000256" key="2">
    <source>
        <dbReference type="ARBA" id="ARBA00006656"/>
    </source>
</evidence>
<evidence type="ECO:0000256" key="7">
    <source>
        <dbReference type="SAM" id="MobiDB-lite"/>
    </source>
</evidence>
<accession>A0ABP1QXK5</accession>
<dbReference type="InterPro" id="IPR017948">
    <property type="entry name" value="TGFb_CS"/>
</dbReference>
<dbReference type="CDD" id="cd13752">
    <property type="entry name" value="TGF_beta_INHB"/>
    <property type="match status" value="1"/>
</dbReference>
<feature type="domain" description="TGF-beta family profile" evidence="8">
    <location>
        <begin position="378"/>
        <end position="506"/>
    </location>
</feature>
<feature type="region of interest" description="Disordered" evidence="7">
    <location>
        <begin position="91"/>
        <end position="123"/>
    </location>
</feature>
<dbReference type="InterPro" id="IPR001839">
    <property type="entry name" value="TGF-b_C"/>
</dbReference>
<evidence type="ECO:0000256" key="1">
    <source>
        <dbReference type="ARBA" id="ARBA00004613"/>
    </source>
</evidence>
<dbReference type="InterPro" id="IPR001111">
    <property type="entry name" value="TGF-b_propeptide"/>
</dbReference>
<sequence>MVPIIERLIFTTMKATICVLVFTSICSVSRSHEDISRNLIRDPVELGNPYPVNGAHYEHIVKRKHSNHHHHHTPVNQHSVVPNILEAVNSTDTGRERQAVEGKSNPQHQHPSTMPVNTEESAEECPMCAAARQNAKSTAGFDDDTLRAVRVEMIKQQILKKLRLTEPPKMEHIHKGHNAMLPIALGISELNNNEVRQDDDDDDAANIDLDDFYGKTEQIIVLPQDVLSSCSTWSHHTRSEAASCFIFDIPMEVRSSQISSAEMWVYKFADMPSELHAVQAHNLSISELVTMPHNVRSSRRRSNVRFNTIASRDDVPDTAEWVKFNITDKARKWLITEVHEHTIKISCSTCSTDIHEFPFGTAGDQQPFIVFNIANGKRRRRNRRNINCAPGINECCRESLYISFKEIKWDWVFQPEGFNAYYCKGQCHGDAALAHTATRHSGLMIDVVKTRGGVNNKTAELVPCCTATKMGHLTMLFTNSQQQNSTQMVYKKETLPNMVVLSCGCK</sequence>
<feature type="compositionally biased region" description="Polar residues" evidence="7">
    <location>
        <begin position="104"/>
        <end position="119"/>
    </location>
</feature>
<dbReference type="SMART" id="SM00204">
    <property type="entry name" value="TGFB"/>
    <property type="match status" value="1"/>
</dbReference>
<dbReference type="Gene3D" id="2.60.120.970">
    <property type="match status" value="1"/>
</dbReference>
<dbReference type="SUPFAM" id="SSF57501">
    <property type="entry name" value="Cystine-knot cytokines"/>
    <property type="match status" value="1"/>
</dbReference>
<dbReference type="Gene3D" id="2.10.90.10">
    <property type="entry name" value="Cystine-knot cytokines"/>
    <property type="match status" value="1"/>
</dbReference>
<protein>
    <recommendedName>
        <fullName evidence="8">TGF-beta family profile domain-containing protein</fullName>
    </recommendedName>
</protein>
<dbReference type="PANTHER" id="PTHR11848:SF298">
    <property type="entry name" value="DAWDLE, ISOFORM A"/>
    <property type="match status" value="1"/>
</dbReference>
<evidence type="ECO:0000313" key="9">
    <source>
        <dbReference type="EMBL" id="CAL8113004.1"/>
    </source>
</evidence>
<dbReference type="EMBL" id="CAXLJM020000049">
    <property type="protein sequence ID" value="CAL8113004.1"/>
    <property type="molecule type" value="Genomic_DNA"/>
</dbReference>
<dbReference type="Pfam" id="PF00688">
    <property type="entry name" value="TGFb_propeptide"/>
    <property type="match status" value="1"/>
</dbReference>
<name>A0ABP1QXK5_9HEXA</name>
<dbReference type="PROSITE" id="PS00250">
    <property type="entry name" value="TGF_BETA_1"/>
    <property type="match status" value="1"/>
</dbReference>
<dbReference type="InterPro" id="IPR029034">
    <property type="entry name" value="Cystine-knot_cytokine"/>
</dbReference>
<keyword evidence="10" id="KW-1185">Reference proteome</keyword>
<comment type="similarity">
    <text evidence="2 6">Belongs to the TGF-beta family.</text>
</comment>
<dbReference type="Pfam" id="PF00019">
    <property type="entry name" value="TGF_beta"/>
    <property type="match status" value="1"/>
</dbReference>
<comment type="subcellular location">
    <subcellularLocation>
        <location evidence="1">Secreted</location>
    </subcellularLocation>
</comment>
<evidence type="ECO:0000256" key="5">
    <source>
        <dbReference type="ARBA" id="ARBA00023157"/>
    </source>
</evidence>
<keyword evidence="3" id="KW-0964">Secreted</keyword>
<gene>
    <name evidence="9" type="ORF">ODALV1_LOCUS15876</name>
</gene>
<evidence type="ECO:0000256" key="3">
    <source>
        <dbReference type="ARBA" id="ARBA00022525"/>
    </source>
</evidence>
<dbReference type="PANTHER" id="PTHR11848">
    <property type="entry name" value="TGF-BETA FAMILY"/>
    <property type="match status" value="1"/>
</dbReference>
<evidence type="ECO:0000256" key="6">
    <source>
        <dbReference type="RuleBase" id="RU000354"/>
    </source>
</evidence>
<dbReference type="PROSITE" id="PS51362">
    <property type="entry name" value="TGF_BETA_2"/>
    <property type="match status" value="1"/>
</dbReference>
<evidence type="ECO:0000313" key="10">
    <source>
        <dbReference type="Proteomes" id="UP001642540"/>
    </source>
</evidence>
<dbReference type="InterPro" id="IPR015615">
    <property type="entry name" value="TGF-beta-rel"/>
</dbReference>